<evidence type="ECO:0000256" key="8">
    <source>
        <dbReference type="ARBA" id="ARBA00048348"/>
    </source>
</evidence>
<evidence type="ECO:0000259" key="10">
    <source>
        <dbReference type="PROSITE" id="PS51144"/>
    </source>
</evidence>
<feature type="domain" description="Alpha-carbonic anhydrase" evidence="10">
    <location>
        <begin position="38"/>
        <end position="270"/>
    </location>
</feature>
<proteinExistence type="inferred from homology"/>
<sequence length="270" mass="29177">MTRLAHLTAVALSLAAPVLAACDYGTHLYPREKAVPVSTFGYTGLTGPLNWLGLNKTANKLCATGHHQSPINLDSHISTVEGSSVSFSVEAQPWGAELENLGSTVEVPANGSLKAGGKAYELAQFHFHTPSEHRVDMEYYPMEVHFVFSAPDKSTAVVAFLLSIGFPDLLWLSVFESVNEAATPGQTTSTGPLLFDALENHLRTNTVFTYSGSLTTPPCSEGVTWYVSSQPLQIDQATYGRVKDVVKFNSRYTQNEPGAVNLLQNIASEL</sequence>
<evidence type="ECO:0000313" key="12">
    <source>
        <dbReference type="Proteomes" id="UP000827724"/>
    </source>
</evidence>
<accession>A0A9P8TXM3</accession>
<keyword evidence="12" id="KW-1185">Reference proteome</keyword>
<evidence type="ECO:0000256" key="3">
    <source>
        <dbReference type="ARBA" id="ARBA00010718"/>
    </source>
</evidence>
<dbReference type="EMBL" id="JAIWOZ010000003">
    <property type="protein sequence ID" value="KAH6608242.1"/>
    <property type="molecule type" value="Genomic_DNA"/>
</dbReference>
<evidence type="ECO:0000256" key="4">
    <source>
        <dbReference type="ARBA" id="ARBA00012925"/>
    </source>
</evidence>
<dbReference type="EC" id="4.2.1.1" evidence="4 9"/>
<dbReference type="GO" id="GO:0004089">
    <property type="term" value="F:carbonate dehydratase activity"/>
    <property type="evidence" value="ECO:0007669"/>
    <property type="project" value="UniProtKB-UniRule"/>
</dbReference>
<comment type="similarity">
    <text evidence="3 9">Belongs to the alpha-carbonic anhydrase family.</text>
</comment>
<keyword evidence="9" id="KW-0732">Signal</keyword>
<comment type="function">
    <text evidence="2 9">Reversible hydration of carbon dioxide.</text>
</comment>
<dbReference type="PANTHER" id="PTHR18952:SF265">
    <property type="entry name" value="CARBONIC ANHYDRASE"/>
    <property type="match status" value="1"/>
</dbReference>
<dbReference type="OrthoDB" id="429145at2759"/>
<dbReference type="Pfam" id="PF00194">
    <property type="entry name" value="Carb_anhydrase"/>
    <property type="match status" value="1"/>
</dbReference>
<comment type="caution">
    <text evidence="11">The sequence shown here is derived from an EMBL/GenBank/DDBJ whole genome shotgun (WGS) entry which is preliminary data.</text>
</comment>
<organism evidence="11 12">
    <name type="scientific">Trichoderma cornu-damae</name>
    <dbReference type="NCBI Taxonomy" id="654480"/>
    <lineage>
        <taxon>Eukaryota</taxon>
        <taxon>Fungi</taxon>
        <taxon>Dikarya</taxon>
        <taxon>Ascomycota</taxon>
        <taxon>Pezizomycotina</taxon>
        <taxon>Sordariomycetes</taxon>
        <taxon>Hypocreomycetidae</taxon>
        <taxon>Hypocreales</taxon>
        <taxon>Hypocreaceae</taxon>
        <taxon>Trichoderma</taxon>
    </lineage>
</organism>
<dbReference type="PROSITE" id="PS00162">
    <property type="entry name" value="ALPHA_CA_1"/>
    <property type="match status" value="1"/>
</dbReference>
<dbReference type="SUPFAM" id="SSF51069">
    <property type="entry name" value="Carbonic anhydrase"/>
    <property type="match status" value="1"/>
</dbReference>
<dbReference type="GO" id="GO:0008270">
    <property type="term" value="F:zinc ion binding"/>
    <property type="evidence" value="ECO:0007669"/>
    <property type="project" value="UniProtKB-UniRule"/>
</dbReference>
<protein>
    <recommendedName>
        <fullName evidence="4 9">Carbonic anhydrase</fullName>
        <ecNumber evidence="4 9">4.2.1.1</ecNumber>
    </recommendedName>
</protein>
<dbReference type="SMART" id="SM01057">
    <property type="entry name" value="Carb_anhydrase"/>
    <property type="match status" value="1"/>
</dbReference>
<dbReference type="InterPro" id="IPR036398">
    <property type="entry name" value="CA_dom_sf"/>
</dbReference>
<dbReference type="InterPro" id="IPR018338">
    <property type="entry name" value="Carbonic_anhydrase_a-class_CS"/>
</dbReference>
<dbReference type="PANTHER" id="PTHR18952">
    <property type="entry name" value="CARBONIC ANHYDRASE"/>
    <property type="match status" value="1"/>
</dbReference>
<gene>
    <name evidence="11" type="ORF">Trco_004555</name>
</gene>
<dbReference type="AlphaFoldDB" id="A0A9P8TXM3"/>
<keyword evidence="7 9" id="KW-0456">Lyase</keyword>
<name>A0A9P8TXM3_9HYPO</name>
<evidence type="ECO:0000256" key="7">
    <source>
        <dbReference type="ARBA" id="ARBA00023239"/>
    </source>
</evidence>
<evidence type="ECO:0000256" key="6">
    <source>
        <dbReference type="ARBA" id="ARBA00022833"/>
    </source>
</evidence>
<evidence type="ECO:0000256" key="9">
    <source>
        <dbReference type="RuleBase" id="RU367011"/>
    </source>
</evidence>
<evidence type="ECO:0000256" key="5">
    <source>
        <dbReference type="ARBA" id="ARBA00022723"/>
    </source>
</evidence>
<comment type="cofactor">
    <cofactor evidence="1 9">
        <name>Zn(2+)</name>
        <dbReference type="ChEBI" id="CHEBI:29105"/>
    </cofactor>
</comment>
<keyword evidence="6 9" id="KW-0862">Zinc</keyword>
<dbReference type="InterPro" id="IPR023561">
    <property type="entry name" value="Carbonic_anhydrase_a-class"/>
</dbReference>
<dbReference type="InterPro" id="IPR041891">
    <property type="entry name" value="Alpha_CA_prokaryot-like"/>
</dbReference>
<dbReference type="PROSITE" id="PS51144">
    <property type="entry name" value="ALPHA_CA_2"/>
    <property type="match status" value="1"/>
</dbReference>
<dbReference type="PROSITE" id="PS51257">
    <property type="entry name" value="PROKAR_LIPOPROTEIN"/>
    <property type="match status" value="1"/>
</dbReference>
<reference evidence="11" key="1">
    <citation type="submission" date="2021-08" db="EMBL/GenBank/DDBJ databases">
        <title>Chromosome-Level Trichoderma cornu-damae using Hi-C Data.</title>
        <authorList>
            <person name="Kim C.S."/>
        </authorList>
    </citation>
    <scope>NUCLEOTIDE SEQUENCE</scope>
    <source>
        <strain evidence="11">KA19-0412C</strain>
    </source>
</reference>
<evidence type="ECO:0000256" key="2">
    <source>
        <dbReference type="ARBA" id="ARBA00002904"/>
    </source>
</evidence>
<dbReference type="CDD" id="cd03124">
    <property type="entry name" value="alpha_CA_prokaryotic_like"/>
    <property type="match status" value="1"/>
</dbReference>
<dbReference type="InterPro" id="IPR001148">
    <property type="entry name" value="CA_dom"/>
</dbReference>
<feature type="chain" id="PRO_5040546679" description="Carbonic anhydrase" evidence="9">
    <location>
        <begin position="21"/>
        <end position="270"/>
    </location>
</feature>
<evidence type="ECO:0000256" key="1">
    <source>
        <dbReference type="ARBA" id="ARBA00001947"/>
    </source>
</evidence>
<feature type="signal peptide" evidence="9">
    <location>
        <begin position="1"/>
        <end position="20"/>
    </location>
</feature>
<comment type="catalytic activity">
    <reaction evidence="8 9">
        <text>hydrogencarbonate + H(+) = CO2 + H2O</text>
        <dbReference type="Rhea" id="RHEA:10748"/>
        <dbReference type="ChEBI" id="CHEBI:15377"/>
        <dbReference type="ChEBI" id="CHEBI:15378"/>
        <dbReference type="ChEBI" id="CHEBI:16526"/>
        <dbReference type="ChEBI" id="CHEBI:17544"/>
        <dbReference type="EC" id="4.2.1.1"/>
    </reaction>
</comment>
<dbReference type="Gene3D" id="3.10.200.10">
    <property type="entry name" value="Alpha carbonic anhydrase"/>
    <property type="match status" value="1"/>
</dbReference>
<dbReference type="Proteomes" id="UP000827724">
    <property type="component" value="Unassembled WGS sequence"/>
</dbReference>
<keyword evidence="5 9" id="KW-0479">Metal-binding</keyword>
<evidence type="ECO:0000313" key="11">
    <source>
        <dbReference type="EMBL" id="KAH6608242.1"/>
    </source>
</evidence>